<evidence type="ECO:0008006" key="5">
    <source>
        <dbReference type="Google" id="ProtNLM"/>
    </source>
</evidence>
<dbReference type="Proteomes" id="UP000051887">
    <property type="component" value="Unassembled WGS sequence"/>
</dbReference>
<accession>A0A0P1FRZ3</accession>
<keyword evidence="3" id="KW-1185">Reference proteome</keyword>
<evidence type="ECO:0000313" key="2">
    <source>
        <dbReference type="EMBL" id="CUH71315.1"/>
    </source>
</evidence>
<gene>
    <name evidence="1" type="ORF">TL5118_00992</name>
    <name evidence="2" type="ORF">TL5120_01101</name>
</gene>
<proteinExistence type="predicted"/>
<name>A0A0P1FRZ3_9RHOB</name>
<organism evidence="2 4">
    <name type="scientific">Thalassovita autumnalis</name>
    <dbReference type="NCBI Taxonomy" id="2072972"/>
    <lineage>
        <taxon>Bacteria</taxon>
        <taxon>Pseudomonadati</taxon>
        <taxon>Pseudomonadota</taxon>
        <taxon>Alphaproteobacteria</taxon>
        <taxon>Rhodobacterales</taxon>
        <taxon>Roseobacteraceae</taxon>
        <taxon>Thalassovita</taxon>
    </lineage>
</organism>
<dbReference type="OrthoDB" id="7862298at2"/>
<dbReference type="RefSeq" id="WP_058242640.1">
    <property type="nucleotide sequence ID" value="NZ_CYSB01000018.1"/>
</dbReference>
<sequence>MNFITKTQAFGLVAVLTVAGCAELEPLTEYRPVVDPERTNMPRFERDLEACRAVAVQVEADYRQRQQEQMGANIMAGLLVGAITGAVVGSGSDYQGELAAYGAASGMAAGAAANDYSYDLVTYGPRRVVDRCMAERGHTILNDIGRG</sequence>
<dbReference type="PROSITE" id="PS51257">
    <property type="entry name" value="PROKAR_LIPOPROTEIN"/>
    <property type="match status" value="1"/>
</dbReference>
<dbReference type="AlphaFoldDB" id="A0A0P1FRZ3"/>
<evidence type="ECO:0000313" key="3">
    <source>
        <dbReference type="Proteomes" id="UP000051086"/>
    </source>
</evidence>
<reference evidence="1 3" key="1">
    <citation type="submission" date="2015-09" db="EMBL/GenBank/DDBJ databases">
        <authorList>
            <person name="Rodrigo-Torres L."/>
            <person name="Arahal D.R."/>
        </authorList>
    </citation>
    <scope>NUCLEOTIDE SEQUENCE [LARGE SCALE GENOMIC DNA]</scope>
    <source>
        <strain evidence="1 3">CECT 5118</strain>
    </source>
</reference>
<dbReference type="Proteomes" id="UP000051086">
    <property type="component" value="Unassembled WGS sequence"/>
</dbReference>
<dbReference type="EMBL" id="CYSB01000018">
    <property type="protein sequence ID" value="CUH64725.1"/>
    <property type="molecule type" value="Genomic_DNA"/>
</dbReference>
<evidence type="ECO:0000313" key="1">
    <source>
        <dbReference type="EMBL" id="CUH64725.1"/>
    </source>
</evidence>
<dbReference type="EMBL" id="CYSC01000018">
    <property type="protein sequence ID" value="CUH71315.1"/>
    <property type="molecule type" value="Genomic_DNA"/>
</dbReference>
<protein>
    <recommendedName>
        <fullName evidence="5">Glycine zipper family protein</fullName>
    </recommendedName>
</protein>
<reference evidence="2 4" key="2">
    <citation type="submission" date="2015-09" db="EMBL/GenBank/DDBJ databases">
        <authorList>
            <consortium name="Swine Surveillance"/>
        </authorList>
    </citation>
    <scope>NUCLEOTIDE SEQUENCE [LARGE SCALE GENOMIC DNA]</scope>
    <source>
        <strain evidence="2 4">5120</strain>
    </source>
</reference>
<evidence type="ECO:0000313" key="4">
    <source>
        <dbReference type="Proteomes" id="UP000051887"/>
    </source>
</evidence>